<evidence type="ECO:0000256" key="1">
    <source>
        <dbReference type="ARBA" id="ARBA00022723"/>
    </source>
</evidence>
<gene>
    <name evidence="7" type="ORF">MNBD_ALPHA11-787</name>
</gene>
<dbReference type="AlphaFoldDB" id="A0A3B0TU94"/>
<dbReference type="Pfam" id="PF01926">
    <property type="entry name" value="MMR_HSR1"/>
    <property type="match status" value="1"/>
</dbReference>
<dbReference type="PANTHER" id="PTHR10229:SF0">
    <property type="entry name" value="GTP-BINDING PROTEIN 6-RELATED"/>
    <property type="match status" value="1"/>
</dbReference>
<dbReference type="Gene3D" id="6.10.250.2860">
    <property type="match status" value="1"/>
</dbReference>
<dbReference type="InterPro" id="IPR006073">
    <property type="entry name" value="GTP-bd"/>
</dbReference>
<dbReference type="GO" id="GO:0046872">
    <property type="term" value="F:metal ion binding"/>
    <property type="evidence" value="ECO:0007669"/>
    <property type="project" value="UniProtKB-KW"/>
</dbReference>
<dbReference type="GO" id="GO:0005525">
    <property type="term" value="F:GTP binding"/>
    <property type="evidence" value="ECO:0007669"/>
    <property type="project" value="UniProtKB-KW"/>
</dbReference>
<keyword evidence="1" id="KW-0479">Metal-binding</keyword>
<dbReference type="InterPro" id="IPR027417">
    <property type="entry name" value="P-loop_NTPase"/>
</dbReference>
<evidence type="ECO:0000256" key="2">
    <source>
        <dbReference type="ARBA" id="ARBA00022741"/>
    </source>
</evidence>
<feature type="domain" description="Hflx-type G" evidence="6">
    <location>
        <begin position="225"/>
        <end position="396"/>
    </location>
</feature>
<evidence type="ECO:0000256" key="3">
    <source>
        <dbReference type="ARBA" id="ARBA00022842"/>
    </source>
</evidence>
<dbReference type="Pfam" id="PF16360">
    <property type="entry name" value="GTP-bdg_M"/>
    <property type="match status" value="1"/>
</dbReference>
<dbReference type="HAMAP" id="MF_00900">
    <property type="entry name" value="GTPase_HflX"/>
    <property type="match status" value="1"/>
</dbReference>
<protein>
    <submittedName>
        <fullName evidence="7">Ribosome LSU-associated GTP-binding protein HflX</fullName>
    </submittedName>
</protein>
<dbReference type="InterPro" id="IPR030394">
    <property type="entry name" value="G_HFLX_dom"/>
</dbReference>
<dbReference type="PANTHER" id="PTHR10229">
    <property type="entry name" value="GTP-BINDING PROTEIN HFLX"/>
    <property type="match status" value="1"/>
</dbReference>
<dbReference type="Gene3D" id="3.40.50.300">
    <property type="entry name" value="P-loop containing nucleotide triphosphate hydrolases"/>
    <property type="match status" value="1"/>
</dbReference>
<dbReference type="InterPro" id="IPR016496">
    <property type="entry name" value="GTPase_HflX"/>
</dbReference>
<dbReference type="Pfam" id="PF13167">
    <property type="entry name" value="GTP-bdg_N"/>
    <property type="match status" value="1"/>
</dbReference>
<accession>A0A3B0TU94</accession>
<dbReference type="InterPro" id="IPR025121">
    <property type="entry name" value="GTPase_HflX_N"/>
</dbReference>
<keyword evidence="2" id="KW-0547">Nucleotide-binding</keyword>
<keyword evidence="4" id="KW-0342">GTP-binding</keyword>
<dbReference type="PROSITE" id="PS51705">
    <property type="entry name" value="G_HFLX"/>
    <property type="match status" value="1"/>
</dbReference>
<feature type="coiled-coil region" evidence="5">
    <location>
        <begin position="184"/>
        <end position="211"/>
    </location>
</feature>
<evidence type="ECO:0000256" key="5">
    <source>
        <dbReference type="SAM" id="Coils"/>
    </source>
</evidence>
<dbReference type="PRINTS" id="PR00326">
    <property type="entry name" value="GTP1OBG"/>
</dbReference>
<proteinExistence type="inferred from homology"/>
<dbReference type="InterPro" id="IPR042108">
    <property type="entry name" value="GTPase_HflX_N_sf"/>
</dbReference>
<dbReference type="InterPro" id="IPR032305">
    <property type="entry name" value="GTP-bd_M"/>
</dbReference>
<evidence type="ECO:0000313" key="7">
    <source>
        <dbReference type="EMBL" id="VAW22231.1"/>
    </source>
</evidence>
<name>A0A3B0TU94_9ZZZZ</name>
<keyword evidence="3" id="KW-0460">Magnesium</keyword>
<dbReference type="EMBL" id="UOEQ01000405">
    <property type="protein sequence ID" value="VAW22231.1"/>
    <property type="molecule type" value="Genomic_DNA"/>
</dbReference>
<dbReference type="NCBIfam" id="TIGR03156">
    <property type="entry name" value="GTP_HflX"/>
    <property type="match status" value="1"/>
</dbReference>
<dbReference type="CDD" id="cd01878">
    <property type="entry name" value="HflX"/>
    <property type="match status" value="1"/>
</dbReference>
<sequence length="454" mass="50450">MTIKKTRNQSIGIEFSRGPKAFFERKKAATRTMIISPDIKTNSVSLAAFEARFNEFGALARSIRLKILDHEKISVRSLKPATFFGTGQVEQLAEKFAENDVELVLIDAVLTPIQQRNLENKTGVKILDRTALILEIFGERAVTREGVLQVELAHLNYQRSRLVRSWTHLERQRGGFGFLGGPGETQIEADRRQLRTRIASLEKRIEKIRKTRAMQRKPRDSVPFPLVALVGYTNAGKSTLFNLLTGAEVSAKDQLFATLDTTVRKVDLPHKKRIILSDTVGFIADLPTDLVSAFRATLEEVVLADVILHIRDISNANHEAQANEVMGVLASLGVNADLVPIIEVWNKIDLLGEGALEDFSAKPSGTIAASAMVSSTDGRGIDDLLAKIEDILAKGNRVFEVKVSHSSGQDASWLYSYCEVLEKGEPSEDQTIYSVRVDPRHMDGFLERFADNIL</sequence>
<dbReference type="SUPFAM" id="SSF52540">
    <property type="entry name" value="P-loop containing nucleoside triphosphate hydrolases"/>
    <property type="match status" value="1"/>
</dbReference>
<dbReference type="Gene3D" id="3.40.50.11060">
    <property type="entry name" value="GTPase HflX, N-terminal domain"/>
    <property type="match status" value="1"/>
</dbReference>
<dbReference type="PIRSF" id="PIRSF006809">
    <property type="entry name" value="GTP-binding_hflX_prd"/>
    <property type="match status" value="1"/>
</dbReference>
<reference evidence="7" key="1">
    <citation type="submission" date="2018-06" db="EMBL/GenBank/DDBJ databases">
        <authorList>
            <person name="Zhirakovskaya E."/>
        </authorList>
    </citation>
    <scope>NUCLEOTIDE SEQUENCE</scope>
</reference>
<dbReference type="GO" id="GO:0005737">
    <property type="term" value="C:cytoplasm"/>
    <property type="evidence" value="ECO:0007669"/>
    <property type="project" value="TreeGrafter"/>
</dbReference>
<keyword evidence="5" id="KW-0175">Coiled coil</keyword>
<evidence type="ECO:0000259" key="6">
    <source>
        <dbReference type="PROSITE" id="PS51705"/>
    </source>
</evidence>
<dbReference type="GO" id="GO:0043022">
    <property type="term" value="F:ribosome binding"/>
    <property type="evidence" value="ECO:0007669"/>
    <property type="project" value="TreeGrafter"/>
</dbReference>
<evidence type="ECO:0000256" key="4">
    <source>
        <dbReference type="ARBA" id="ARBA00023134"/>
    </source>
</evidence>
<organism evidence="7">
    <name type="scientific">hydrothermal vent metagenome</name>
    <dbReference type="NCBI Taxonomy" id="652676"/>
    <lineage>
        <taxon>unclassified sequences</taxon>
        <taxon>metagenomes</taxon>
        <taxon>ecological metagenomes</taxon>
    </lineage>
</organism>